<feature type="transmembrane region" description="Helical" evidence="1">
    <location>
        <begin position="17"/>
        <end position="38"/>
    </location>
</feature>
<keyword evidence="1" id="KW-1133">Transmembrane helix</keyword>
<dbReference type="EMBL" id="BSKO01000001">
    <property type="protein sequence ID" value="GLO65836.1"/>
    <property type="molecule type" value="Genomic_DNA"/>
</dbReference>
<dbReference type="RefSeq" id="WP_017796516.1">
    <property type="nucleotide sequence ID" value="NZ_BSKO01000001.1"/>
</dbReference>
<keyword evidence="1" id="KW-0812">Transmembrane</keyword>
<keyword evidence="3" id="KW-1185">Reference proteome</keyword>
<organism evidence="2 3">
    <name type="scientific">Oceanobacillus kimchii</name>
    <dbReference type="NCBI Taxonomy" id="746691"/>
    <lineage>
        <taxon>Bacteria</taxon>
        <taxon>Bacillati</taxon>
        <taxon>Bacillota</taxon>
        <taxon>Bacilli</taxon>
        <taxon>Bacillales</taxon>
        <taxon>Bacillaceae</taxon>
        <taxon>Oceanobacillus</taxon>
    </lineage>
</organism>
<accession>A0ABQ5THT3</accession>
<protein>
    <submittedName>
        <fullName evidence="2">Uncharacterized protein</fullName>
    </submittedName>
</protein>
<evidence type="ECO:0000313" key="3">
    <source>
        <dbReference type="Proteomes" id="UP001275436"/>
    </source>
</evidence>
<evidence type="ECO:0000256" key="1">
    <source>
        <dbReference type="SAM" id="Phobius"/>
    </source>
</evidence>
<evidence type="ECO:0000313" key="2">
    <source>
        <dbReference type="EMBL" id="GLO65836.1"/>
    </source>
</evidence>
<keyword evidence="1" id="KW-0472">Membrane</keyword>
<sequence length="110" mass="12875">MLLQDIITFGNIGIDELYVYVILFFLFCMLIYYFIRPLSRWAINRKMNRLMSYIVVTLLLVIFILIVTNYVDSFQLNRALKVGLQISALFGFCIIIVSPIARFLQKKPAK</sequence>
<comment type="caution">
    <text evidence="2">The sequence shown here is derived from an EMBL/GenBank/DDBJ whole genome shotgun (WGS) entry which is preliminary data.</text>
</comment>
<dbReference type="Proteomes" id="UP001275436">
    <property type="component" value="Unassembled WGS sequence"/>
</dbReference>
<proteinExistence type="predicted"/>
<feature type="transmembrane region" description="Helical" evidence="1">
    <location>
        <begin position="50"/>
        <end position="71"/>
    </location>
</feature>
<feature type="transmembrane region" description="Helical" evidence="1">
    <location>
        <begin position="83"/>
        <end position="104"/>
    </location>
</feature>
<reference evidence="2 3" key="1">
    <citation type="submission" date="2023-02" db="EMBL/GenBank/DDBJ databases">
        <title>Oceanobacillus kimchii IFOP_LL358 isolated form Alexandrium catenella lab strain.</title>
        <authorList>
            <person name="Gajardo G."/>
            <person name="Ueki S."/>
            <person name="Maruyama F."/>
        </authorList>
    </citation>
    <scope>NUCLEOTIDE SEQUENCE [LARGE SCALE GENOMIC DNA]</scope>
    <source>
        <strain evidence="2 3">IFOP_LL358</strain>
    </source>
</reference>
<name>A0ABQ5THT3_9BACI</name>
<gene>
    <name evidence="2" type="ORF">MACH08_16200</name>
</gene>